<keyword evidence="9" id="KW-1185">Reference proteome</keyword>
<evidence type="ECO:0000256" key="6">
    <source>
        <dbReference type="PIRNR" id="PIRNR000239"/>
    </source>
</evidence>
<sequence length="223" mass="24716">MVNLGDKFPDFEVDTSKGKIKFYEAIEGNWAILFSHPADYTPVCTTELGRVAELAPKFEKRGVKLFALSCDGVESHKGWIKDIVDYSKSESGESDFPYPIIADEKRELAVKLGMIDPDEKDAQGLPLTARAVFIIGPEKTLKLSLLYPATTGRNFDEILRVVDSLQLTANKKVATPADWKAGGDCMVLPTVKQEDVPKLFPKGVTVKEMPSGKSYMRFTPQPE</sequence>
<dbReference type="PROSITE" id="PS51352">
    <property type="entry name" value="THIOREDOXIN_2"/>
    <property type="match status" value="1"/>
</dbReference>
<evidence type="ECO:0000256" key="3">
    <source>
        <dbReference type="ARBA" id="ARBA00023002"/>
    </source>
</evidence>
<dbReference type="SUPFAM" id="SSF52833">
    <property type="entry name" value="Thioredoxin-like"/>
    <property type="match status" value="1"/>
</dbReference>
<dbReference type="Pfam" id="PF00578">
    <property type="entry name" value="AhpC-TSA"/>
    <property type="match status" value="1"/>
</dbReference>
<proteinExistence type="inferred from homology"/>
<dbReference type="PANTHER" id="PTHR43503">
    <property type="entry name" value="MCG48959-RELATED"/>
    <property type="match status" value="1"/>
</dbReference>
<keyword evidence="4 6" id="KW-0676">Redox-active center</keyword>
<name>A0ABN8N4E5_9CNID</name>
<dbReference type="InterPro" id="IPR024706">
    <property type="entry name" value="Peroxiredoxin_AhpC-typ"/>
</dbReference>
<dbReference type="Gene3D" id="3.30.1020.10">
    <property type="entry name" value="Antioxidant, Horf6, Chain A, domain2"/>
    <property type="match status" value="1"/>
</dbReference>
<gene>
    <name evidence="8" type="ORF">PLOB_00000674</name>
</gene>
<accession>A0ABN8N4E5</accession>
<dbReference type="Proteomes" id="UP001159405">
    <property type="component" value="Unassembled WGS sequence"/>
</dbReference>
<evidence type="ECO:0000256" key="2">
    <source>
        <dbReference type="ARBA" id="ARBA00022862"/>
    </source>
</evidence>
<dbReference type="InterPro" id="IPR019479">
    <property type="entry name" value="Peroxiredoxin_C"/>
</dbReference>
<dbReference type="InterPro" id="IPR013766">
    <property type="entry name" value="Thioredoxin_domain"/>
</dbReference>
<dbReference type="Pfam" id="PF10417">
    <property type="entry name" value="1-cysPrx_C"/>
    <property type="match status" value="1"/>
</dbReference>
<evidence type="ECO:0000256" key="1">
    <source>
        <dbReference type="ARBA" id="ARBA00022559"/>
    </source>
</evidence>
<dbReference type="EMBL" id="CALNXK010000010">
    <property type="protein sequence ID" value="CAH3042865.1"/>
    <property type="molecule type" value="Genomic_DNA"/>
</dbReference>
<organism evidence="8 9">
    <name type="scientific">Porites lobata</name>
    <dbReference type="NCBI Taxonomy" id="104759"/>
    <lineage>
        <taxon>Eukaryota</taxon>
        <taxon>Metazoa</taxon>
        <taxon>Cnidaria</taxon>
        <taxon>Anthozoa</taxon>
        <taxon>Hexacorallia</taxon>
        <taxon>Scleractinia</taxon>
        <taxon>Fungiina</taxon>
        <taxon>Poritidae</taxon>
        <taxon>Porites</taxon>
    </lineage>
</organism>
<protein>
    <recommendedName>
        <fullName evidence="7">Thioredoxin domain-containing protein</fullName>
    </recommendedName>
</protein>
<comment type="caution">
    <text evidence="8">The sequence shown here is derived from an EMBL/GenBank/DDBJ whole genome shotgun (WGS) entry which is preliminary data.</text>
</comment>
<reference evidence="8 9" key="1">
    <citation type="submission" date="2022-05" db="EMBL/GenBank/DDBJ databases">
        <authorList>
            <consortium name="Genoscope - CEA"/>
            <person name="William W."/>
        </authorList>
    </citation>
    <scope>NUCLEOTIDE SEQUENCE [LARGE SCALE GENOMIC DNA]</scope>
</reference>
<evidence type="ECO:0000259" key="7">
    <source>
        <dbReference type="PROSITE" id="PS51352"/>
    </source>
</evidence>
<evidence type="ECO:0000313" key="9">
    <source>
        <dbReference type="Proteomes" id="UP001159405"/>
    </source>
</evidence>
<keyword evidence="2 6" id="KW-0049">Antioxidant</keyword>
<keyword evidence="3 6" id="KW-0560">Oxidoreductase</keyword>
<dbReference type="InterPro" id="IPR000866">
    <property type="entry name" value="AhpC/TSA"/>
</dbReference>
<feature type="domain" description="Thioredoxin" evidence="7">
    <location>
        <begin position="2"/>
        <end position="167"/>
    </location>
</feature>
<dbReference type="PANTHER" id="PTHR43503:SF4">
    <property type="entry name" value="PEROXIREDOXIN-6"/>
    <property type="match status" value="1"/>
</dbReference>
<dbReference type="PIRSF" id="PIRSF000239">
    <property type="entry name" value="AHPC"/>
    <property type="match status" value="1"/>
</dbReference>
<evidence type="ECO:0000256" key="5">
    <source>
        <dbReference type="ARBA" id="ARBA00025719"/>
    </source>
</evidence>
<keyword evidence="1 6" id="KW-0575">Peroxidase</keyword>
<comment type="function">
    <text evidence="6">Thiol-specific peroxidase that catalyzes the reduction of hydrogen peroxide and organic hydroperoxides to water and alcohols, respectively.</text>
</comment>
<dbReference type="InterPro" id="IPR045020">
    <property type="entry name" value="PRX_1cys"/>
</dbReference>
<dbReference type="InterPro" id="IPR036249">
    <property type="entry name" value="Thioredoxin-like_sf"/>
</dbReference>
<dbReference type="Gene3D" id="3.40.30.10">
    <property type="entry name" value="Glutaredoxin"/>
    <property type="match status" value="1"/>
</dbReference>
<dbReference type="CDD" id="cd03016">
    <property type="entry name" value="PRX_1cys"/>
    <property type="match status" value="1"/>
</dbReference>
<evidence type="ECO:0000256" key="4">
    <source>
        <dbReference type="ARBA" id="ARBA00023284"/>
    </source>
</evidence>
<evidence type="ECO:0000313" key="8">
    <source>
        <dbReference type="EMBL" id="CAH3042865.1"/>
    </source>
</evidence>
<comment type="similarity">
    <text evidence="5">Belongs to the peroxiredoxin family. Prx6 subfamily.</text>
</comment>